<evidence type="ECO:0000313" key="2">
    <source>
        <dbReference type="Proteomes" id="UP000366051"/>
    </source>
</evidence>
<reference evidence="2" key="1">
    <citation type="submission" date="2019-11" db="EMBL/GenBank/DDBJ databases">
        <title>Genome sequence of Heliorestis convoluta strain HH, an alkaliphilic and minimalistic phototrophic bacterium from a soda lake in Egypt.</title>
        <authorList>
            <person name="Dewey E.D."/>
            <person name="Stokes L.M."/>
            <person name="Burchell B.M."/>
            <person name="Shaffer K.N."/>
            <person name="Huntington A.M."/>
            <person name="Baker J.M."/>
            <person name="Nadendla S."/>
            <person name="Giglio M.G."/>
            <person name="Touchman J.W."/>
            <person name="Blankenship R.E."/>
            <person name="Madigan M.T."/>
            <person name="Sattley W.M."/>
        </authorList>
    </citation>
    <scope>NUCLEOTIDE SEQUENCE [LARGE SCALE GENOMIC DNA]</scope>
    <source>
        <strain evidence="2">HH</strain>
    </source>
</reference>
<sequence>MSVEVGETSERDSLASPLVIRVGQAVIEVKPGFDPALLTQVVRTLKTLC</sequence>
<name>A0A5Q2MXN0_9FIRM</name>
<dbReference type="KEGG" id="hcv:FTV88_1170"/>
<accession>A0A5Q2MXN0</accession>
<evidence type="ECO:0000313" key="1">
    <source>
        <dbReference type="EMBL" id="QGG47317.1"/>
    </source>
</evidence>
<gene>
    <name evidence="1" type="ORF">FTV88_1170</name>
</gene>
<protein>
    <submittedName>
        <fullName evidence="1">Putative transposase</fullName>
    </submittedName>
</protein>
<organism evidence="1 2">
    <name type="scientific">Heliorestis convoluta</name>
    <dbReference type="NCBI Taxonomy" id="356322"/>
    <lineage>
        <taxon>Bacteria</taxon>
        <taxon>Bacillati</taxon>
        <taxon>Bacillota</taxon>
        <taxon>Clostridia</taxon>
        <taxon>Eubacteriales</taxon>
        <taxon>Heliobacteriaceae</taxon>
        <taxon>Heliorestis</taxon>
    </lineage>
</organism>
<dbReference type="Proteomes" id="UP000366051">
    <property type="component" value="Chromosome"/>
</dbReference>
<proteinExistence type="predicted"/>
<keyword evidence="2" id="KW-1185">Reference proteome</keyword>
<dbReference type="EMBL" id="CP045875">
    <property type="protein sequence ID" value="QGG47317.1"/>
    <property type="molecule type" value="Genomic_DNA"/>
</dbReference>
<dbReference type="AlphaFoldDB" id="A0A5Q2MXN0"/>